<evidence type="ECO:0000313" key="2">
    <source>
        <dbReference type="EMBL" id="NID10135.1"/>
    </source>
</evidence>
<keyword evidence="3" id="KW-1185">Reference proteome</keyword>
<dbReference type="SUPFAM" id="SSF53474">
    <property type="entry name" value="alpha/beta-Hydrolases"/>
    <property type="match status" value="1"/>
</dbReference>
<dbReference type="Proteomes" id="UP000606008">
    <property type="component" value="Unassembled WGS sequence"/>
</dbReference>
<dbReference type="GO" id="GO:0016787">
    <property type="term" value="F:hydrolase activity"/>
    <property type="evidence" value="ECO:0007669"/>
    <property type="project" value="UniProtKB-KW"/>
</dbReference>
<keyword evidence="2" id="KW-0378">Hydrolase</keyword>
<accession>A0ABX0QCP2</accession>
<evidence type="ECO:0000313" key="3">
    <source>
        <dbReference type="Proteomes" id="UP000606008"/>
    </source>
</evidence>
<feature type="domain" description="AB hydrolase-1" evidence="1">
    <location>
        <begin position="41"/>
        <end position="226"/>
    </location>
</feature>
<dbReference type="Pfam" id="PF00561">
    <property type="entry name" value="Abhydrolase_1"/>
    <property type="match status" value="1"/>
</dbReference>
<evidence type="ECO:0000259" key="1">
    <source>
        <dbReference type="Pfam" id="PF00561"/>
    </source>
</evidence>
<reference evidence="2" key="1">
    <citation type="submission" date="2024-05" db="EMBL/GenBank/DDBJ databases">
        <authorList>
            <person name="Jung D.-H."/>
        </authorList>
    </citation>
    <scope>NUCLEOTIDE SEQUENCE</scope>
    <source>
        <strain evidence="2">JA-25</strain>
    </source>
</reference>
<gene>
    <name evidence="2" type="ORF">F7231_08105</name>
</gene>
<dbReference type="InterPro" id="IPR000073">
    <property type="entry name" value="AB_hydrolase_1"/>
</dbReference>
<dbReference type="EMBL" id="WAEL01000002">
    <property type="protein sequence ID" value="NID10135.1"/>
    <property type="molecule type" value="Genomic_DNA"/>
</dbReference>
<protein>
    <submittedName>
        <fullName evidence="2">Alpha/beta hydrolase</fullName>
    </submittedName>
</protein>
<name>A0ABX0QCP2_9BACT</name>
<dbReference type="InterPro" id="IPR029058">
    <property type="entry name" value="AB_hydrolase_fold"/>
</dbReference>
<organism evidence="2 3">
    <name type="scientific">Fibrivirga algicola</name>
    <dbReference type="NCBI Taxonomy" id="2950420"/>
    <lineage>
        <taxon>Bacteria</taxon>
        <taxon>Pseudomonadati</taxon>
        <taxon>Bacteroidota</taxon>
        <taxon>Cytophagia</taxon>
        <taxon>Cytophagales</taxon>
        <taxon>Spirosomataceae</taxon>
        <taxon>Fibrivirga</taxon>
    </lineage>
</organism>
<dbReference type="PANTHER" id="PTHR46438:SF11">
    <property type="entry name" value="LIPASE-RELATED"/>
    <property type="match status" value="1"/>
</dbReference>
<proteinExistence type="predicted"/>
<sequence>MRASRFGNVCIGIRRWCLASNIHNVFTFIKYGSGPLVWLAFHGIGQDSRCFEPFAEKLAQTHTIYSIDLPFHGQSRFVNWPSIITSTYWQSLVAKFTATHNIDRFSVVGFSMGGRFALVTAQAFAARIDEVLLLAPDGITQDPWFRLGTSTKPGRAVLRFFLRHTTILLALGHGLVRLKLLNAALLRFVEATMQTPEQRDQIYRAWTGFRTLQSNVPAFANTMTAHTIRVQLFLGQFDTVLPRAHTRPLLAALPTCELTVLQTGHTSLVRRVAAQL</sequence>
<dbReference type="PANTHER" id="PTHR46438">
    <property type="entry name" value="ALPHA/BETA-HYDROLASES SUPERFAMILY PROTEIN"/>
    <property type="match status" value="1"/>
</dbReference>
<dbReference type="Gene3D" id="3.40.50.1820">
    <property type="entry name" value="alpha/beta hydrolase"/>
    <property type="match status" value="1"/>
</dbReference>
<comment type="caution">
    <text evidence="2">The sequence shown here is derived from an EMBL/GenBank/DDBJ whole genome shotgun (WGS) entry which is preliminary data.</text>
</comment>